<accession>A0AAW0SC74</accession>
<evidence type="ECO:0000313" key="2">
    <source>
        <dbReference type="Proteomes" id="UP001487740"/>
    </source>
</evidence>
<comment type="caution">
    <text evidence="1">The sequence shown here is derived from an EMBL/GenBank/DDBJ whole genome shotgun (WGS) entry which is preliminary data.</text>
</comment>
<proteinExistence type="predicted"/>
<gene>
    <name evidence="1" type="ORF">O3P69_012521</name>
</gene>
<evidence type="ECO:0000313" key="1">
    <source>
        <dbReference type="EMBL" id="KAK8372638.1"/>
    </source>
</evidence>
<sequence length="171" mass="19210">MSLEEDGLDEAIRAVSQARVLVGMHGAGLGLRMLMSSGTLLIEIWPFGVDPASARVYRAMCGLRGFGVTYRAWVNEDVGNTRTHPHYPPHFGGIQHLPQEERRRVVSSLRGDKLVNVTCCMDVDWLYRIYQDTVVRLHAHGDAHGRAHEAHTLTDTHTVSCDLREVLSWRP</sequence>
<organism evidence="1 2">
    <name type="scientific">Scylla paramamosain</name>
    <name type="common">Mud crab</name>
    <dbReference type="NCBI Taxonomy" id="85552"/>
    <lineage>
        <taxon>Eukaryota</taxon>
        <taxon>Metazoa</taxon>
        <taxon>Ecdysozoa</taxon>
        <taxon>Arthropoda</taxon>
        <taxon>Crustacea</taxon>
        <taxon>Multicrustacea</taxon>
        <taxon>Malacostraca</taxon>
        <taxon>Eumalacostraca</taxon>
        <taxon>Eucarida</taxon>
        <taxon>Decapoda</taxon>
        <taxon>Pleocyemata</taxon>
        <taxon>Brachyura</taxon>
        <taxon>Eubrachyura</taxon>
        <taxon>Portunoidea</taxon>
        <taxon>Portunidae</taxon>
        <taxon>Portuninae</taxon>
        <taxon>Scylla</taxon>
    </lineage>
</organism>
<reference evidence="1 2" key="1">
    <citation type="submission" date="2023-03" db="EMBL/GenBank/DDBJ databases">
        <title>High-quality genome of Scylla paramamosain provides insights in environmental adaptation.</title>
        <authorList>
            <person name="Zhang L."/>
        </authorList>
    </citation>
    <scope>NUCLEOTIDE SEQUENCE [LARGE SCALE GENOMIC DNA]</scope>
    <source>
        <strain evidence="1">LZ_2023a</strain>
        <tissue evidence="1">Muscle</tissue>
    </source>
</reference>
<protein>
    <submittedName>
        <fullName evidence="1">Uncharacterized protein</fullName>
    </submittedName>
</protein>
<keyword evidence="2" id="KW-1185">Reference proteome</keyword>
<dbReference type="Proteomes" id="UP001487740">
    <property type="component" value="Unassembled WGS sequence"/>
</dbReference>
<dbReference type="AlphaFoldDB" id="A0AAW0SC74"/>
<dbReference type="EMBL" id="JARAKH010001703">
    <property type="protein sequence ID" value="KAK8372638.1"/>
    <property type="molecule type" value="Genomic_DNA"/>
</dbReference>
<name>A0AAW0SC74_SCYPA</name>